<reference evidence="1" key="1">
    <citation type="submission" date="2023-05" db="EMBL/GenBank/DDBJ databases">
        <title>Nepenthes gracilis genome sequencing.</title>
        <authorList>
            <person name="Fukushima K."/>
        </authorList>
    </citation>
    <scope>NUCLEOTIDE SEQUENCE</scope>
    <source>
        <strain evidence="1">SING2019-196</strain>
    </source>
</reference>
<comment type="caution">
    <text evidence="1">The sequence shown here is derived from an EMBL/GenBank/DDBJ whole genome shotgun (WGS) entry which is preliminary data.</text>
</comment>
<keyword evidence="2" id="KW-1185">Reference proteome</keyword>
<dbReference type="Proteomes" id="UP001279734">
    <property type="component" value="Unassembled WGS sequence"/>
</dbReference>
<dbReference type="AlphaFoldDB" id="A0AAD3T8X4"/>
<proteinExistence type="predicted"/>
<evidence type="ECO:0000313" key="2">
    <source>
        <dbReference type="Proteomes" id="UP001279734"/>
    </source>
</evidence>
<sequence>MLEYLKQCDVQRYAKGDRMLRRISVQRRIEEKILKEAHRSRYTIHRDRTRCIGIEKDLTVEKHEERYHGLCGEMPSVSRTKAERKKPYGSLRPNARSIGNGRTLLWTLYRGAEDS</sequence>
<accession>A0AAD3T8X4</accession>
<evidence type="ECO:0000313" key="1">
    <source>
        <dbReference type="EMBL" id="GMH24894.1"/>
    </source>
</evidence>
<name>A0AAD3T8X4_NEPGR</name>
<organism evidence="1 2">
    <name type="scientific">Nepenthes gracilis</name>
    <name type="common">Slender pitcher plant</name>
    <dbReference type="NCBI Taxonomy" id="150966"/>
    <lineage>
        <taxon>Eukaryota</taxon>
        <taxon>Viridiplantae</taxon>
        <taxon>Streptophyta</taxon>
        <taxon>Embryophyta</taxon>
        <taxon>Tracheophyta</taxon>
        <taxon>Spermatophyta</taxon>
        <taxon>Magnoliopsida</taxon>
        <taxon>eudicotyledons</taxon>
        <taxon>Gunneridae</taxon>
        <taxon>Pentapetalae</taxon>
        <taxon>Caryophyllales</taxon>
        <taxon>Nepenthaceae</taxon>
        <taxon>Nepenthes</taxon>
    </lineage>
</organism>
<protein>
    <submittedName>
        <fullName evidence="1">Uncharacterized protein</fullName>
    </submittedName>
</protein>
<gene>
    <name evidence="1" type="ORF">Nepgr_026737</name>
</gene>
<dbReference type="EMBL" id="BSYO01000028">
    <property type="protein sequence ID" value="GMH24894.1"/>
    <property type="molecule type" value="Genomic_DNA"/>
</dbReference>